<evidence type="ECO:0000256" key="3">
    <source>
        <dbReference type="ARBA" id="ARBA00004784"/>
    </source>
</evidence>
<dbReference type="Proteomes" id="UP000240419">
    <property type="component" value="Unassembled WGS sequence"/>
</dbReference>
<evidence type="ECO:0000259" key="18">
    <source>
        <dbReference type="Pfam" id="PF00485"/>
    </source>
</evidence>
<dbReference type="HAMAP" id="MF_00551">
    <property type="entry name" value="Uridine_kinase"/>
    <property type="match status" value="1"/>
</dbReference>
<keyword evidence="11 16" id="KW-0067">ATP-binding</keyword>
<dbReference type="SUPFAM" id="SSF52540">
    <property type="entry name" value="P-loop containing nucleoside triphosphate hydrolases"/>
    <property type="match status" value="1"/>
</dbReference>
<dbReference type="NCBIfam" id="NF004018">
    <property type="entry name" value="PRK05480.1"/>
    <property type="match status" value="1"/>
</dbReference>
<dbReference type="InterPro" id="IPR026008">
    <property type="entry name" value="Uridine_kinase"/>
</dbReference>
<evidence type="ECO:0000256" key="13">
    <source>
        <dbReference type="ARBA" id="ARBA00031452"/>
    </source>
</evidence>
<feature type="binding site" evidence="16">
    <location>
        <begin position="11"/>
        <end position="18"/>
    </location>
    <ligand>
        <name>ATP</name>
        <dbReference type="ChEBI" id="CHEBI:30616"/>
    </ligand>
</feature>
<evidence type="ECO:0000256" key="6">
    <source>
        <dbReference type="ARBA" id="ARBA00021478"/>
    </source>
</evidence>
<dbReference type="CDD" id="cd02023">
    <property type="entry name" value="UMPK"/>
    <property type="match status" value="1"/>
</dbReference>
<evidence type="ECO:0000256" key="11">
    <source>
        <dbReference type="ARBA" id="ARBA00022840"/>
    </source>
</evidence>
<organism evidence="19 20">
    <name type="scientific">Brevibacillus fortis</name>
    <dbReference type="NCBI Taxonomy" id="2126352"/>
    <lineage>
        <taxon>Bacteria</taxon>
        <taxon>Bacillati</taxon>
        <taxon>Bacillota</taxon>
        <taxon>Bacilli</taxon>
        <taxon>Bacillales</taxon>
        <taxon>Paenibacillaceae</taxon>
        <taxon>Brevibacillus</taxon>
    </lineage>
</organism>
<comment type="pathway">
    <text evidence="2 16 17">Pyrimidine metabolism; UMP biosynthesis via salvage pathway; UMP from uridine: step 1/1.</text>
</comment>
<evidence type="ECO:0000256" key="16">
    <source>
        <dbReference type="HAMAP-Rule" id="MF_00551"/>
    </source>
</evidence>
<name>A0A2P7V739_9BACL</name>
<dbReference type="AlphaFoldDB" id="A0A2P7V739"/>
<gene>
    <name evidence="16" type="primary">udk</name>
    <name evidence="19" type="ORF">C7R93_13515</name>
</gene>
<dbReference type="NCBIfam" id="TIGR00235">
    <property type="entry name" value="udk"/>
    <property type="match status" value="1"/>
</dbReference>
<evidence type="ECO:0000256" key="12">
    <source>
        <dbReference type="ARBA" id="ARBA00030641"/>
    </source>
</evidence>
<proteinExistence type="inferred from homology"/>
<evidence type="ECO:0000256" key="5">
    <source>
        <dbReference type="ARBA" id="ARBA00012137"/>
    </source>
</evidence>
<comment type="pathway">
    <text evidence="3 16 17">Pyrimidine metabolism; CTP biosynthesis via salvage pathway; CTP from cytidine: step 1/3.</text>
</comment>
<evidence type="ECO:0000256" key="17">
    <source>
        <dbReference type="RuleBase" id="RU003825"/>
    </source>
</evidence>
<dbReference type="GO" id="GO:0005524">
    <property type="term" value="F:ATP binding"/>
    <property type="evidence" value="ECO:0007669"/>
    <property type="project" value="UniProtKB-UniRule"/>
</dbReference>
<dbReference type="PRINTS" id="PR00988">
    <property type="entry name" value="URIDINKINASE"/>
</dbReference>
<dbReference type="InterPro" id="IPR000764">
    <property type="entry name" value="Uridine_kinase-like"/>
</dbReference>
<comment type="subcellular location">
    <subcellularLocation>
        <location evidence="1 16 17">Cytoplasm</location>
    </subcellularLocation>
</comment>
<dbReference type="EMBL" id="PXZM01000022">
    <property type="protein sequence ID" value="PSJ95034.1"/>
    <property type="molecule type" value="Genomic_DNA"/>
</dbReference>
<sequence>MGNPVLIGVAGGSGSGKTTVAKELYRQFQNDSVTMIEQDSYYKDQSHLSPEERALTNYDHPFAFDNDLLLAHLQELMQGKAIQKPIYDFKEHNRKAEQIQVDPKDVIILEGMLILEDERIRDLMDIKVFVDTDADVRIVRRIVRDIEERGRSLDSVVTQYLNVVRPMHLQFIEPTKRYADVIIPEGGYNRVALDLLSTKISNILLEKQQFANQS</sequence>
<dbReference type="PANTHER" id="PTHR10285">
    <property type="entry name" value="URIDINE KINASE"/>
    <property type="match status" value="1"/>
</dbReference>
<dbReference type="GO" id="GO:0044206">
    <property type="term" value="P:UMP salvage"/>
    <property type="evidence" value="ECO:0007669"/>
    <property type="project" value="UniProtKB-UniRule"/>
</dbReference>
<evidence type="ECO:0000256" key="10">
    <source>
        <dbReference type="ARBA" id="ARBA00022777"/>
    </source>
</evidence>
<keyword evidence="8 16" id="KW-0808">Transferase</keyword>
<dbReference type="UniPathway" id="UPA00574">
    <property type="reaction ID" value="UER00637"/>
</dbReference>
<evidence type="ECO:0000256" key="1">
    <source>
        <dbReference type="ARBA" id="ARBA00004496"/>
    </source>
</evidence>
<comment type="catalytic activity">
    <reaction evidence="15 16 17">
        <text>uridine + ATP = UMP + ADP + H(+)</text>
        <dbReference type="Rhea" id="RHEA:16825"/>
        <dbReference type="ChEBI" id="CHEBI:15378"/>
        <dbReference type="ChEBI" id="CHEBI:16704"/>
        <dbReference type="ChEBI" id="CHEBI:30616"/>
        <dbReference type="ChEBI" id="CHEBI:57865"/>
        <dbReference type="ChEBI" id="CHEBI:456216"/>
        <dbReference type="EC" id="2.7.1.48"/>
    </reaction>
</comment>
<accession>A0A2P7V739</accession>
<dbReference type="UniPathway" id="UPA00579">
    <property type="reaction ID" value="UER00640"/>
</dbReference>
<dbReference type="Gene3D" id="3.40.50.300">
    <property type="entry name" value="P-loop containing nucleotide triphosphate hydrolases"/>
    <property type="match status" value="1"/>
</dbReference>
<dbReference type="Pfam" id="PF00485">
    <property type="entry name" value="PRK"/>
    <property type="match status" value="1"/>
</dbReference>
<keyword evidence="20" id="KW-1185">Reference proteome</keyword>
<dbReference type="GO" id="GO:0005737">
    <property type="term" value="C:cytoplasm"/>
    <property type="evidence" value="ECO:0007669"/>
    <property type="project" value="UniProtKB-SubCell"/>
</dbReference>
<dbReference type="RefSeq" id="WP_106839307.1">
    <property type="nucleotide sequence ID" value="NZ_JARMEZ010000023.1"/>
</dbReference>
<dbReference type="EC" id="2.7.1.48" evidence="5 16"/>
<evidence type="ECO:0000256" key="4">
    <source>
        <dbReference type="ARBA" id="ARBA00005408"/>
    </source>
</evidence>
<evidence type="ECO:0000313" key="20">
    <source>
        <dbReference type="Proteomes" id="UP000240419"/>
    </source>
</evidence>
<comment type="similarity">
    <text evidence="4 16 17">Belongs to the uridine kinase family.</text>
</comment>
<evidence type="ECO:0000256" key="15">
    <source>
        <dbReference type="ARBA" id="ARBA00048909"/>
    </source>
</evidence>
<protein>
    <recommendedName>
        <fullName evidence="6 16">Uridine kinase</fullName>
        <ecNumber evidence="5 16">2.7.1.48</ecNumber>
    </recommendedName>
    <alternativeName>
        <fullName evidence="12 16">Cytidine monophosphokinase</fullName>
    </alternativeName>
    <alternativeName>
        <fullName evidence="13 16">Uridine monophosphokinase</fullName>
    </alternativeName>
</protein>
<dbReference type="GO" id="GO:0004849">
    <property type="term" value="F:uridine kinase activity"/>
    <property type="evidence" value="ECO:0007669"/>
    <property type="project" value="UniProtKB-UniRule"/>
</dbReference>
<reference evidence="19 20" key="1">
    <citation type="submission" date="2018-03" db="EMBL/GenBank/DDBJ databases">
        <title>Brevisbacillus phylogenomics.</title>
        <authorList>
            <person name="Dunlap C."/>
        </authorList>
    </citation>
    <scope>NUCLEOTIDE SEQUENCE [LARGE SCALE GENOMIC DNA]</scope>
    <source>
        <strain evidence="19 20">NRRL NRS-1210</strain>
    </source>
</reference>
<dbReference type="GO" id="GO:0043771">
    <property type="term" value="F:cytidine kinase activity"/>
    <property type="evidence" value="ECO:0007669"/>
    <property type="project" value="RHEA"/>
</dbReference>
<evidence type="ECO:0000256" key="9">
    <source>
        <dbReference type="ARBA" id="ARBA00022741"/>
    </source>
</evidence>
<comment type="catalytic activity">
    <reaction evidence="14 17">
        <text>cytidine + ATP = CMP + ADP + H(+)</text>
        <dbReference type="Rhea" id="RHEA:24674"/>
        <dbReference type="ChEBI" id="CHEBI:15378"/>
        <dbReference type="ChEBI" id="CHEBI:17562"/>
        <dbReference type="ChEBI" id="CHEBI:30616"/>
        <dbReference type="ChEBI" id="CHEBI:60377"/>
        <dbReference type="ChEBI" id="CHEBI:456216"/>
        <dbReference type="EC" id="2.7.1.48"/>
    </reaction>
</comment>
<evidence type="ECO:0000256" key="7">
    <source>
        <dbReference type="ARBA" id="ARBA00022490"/>
    </source>
</evidence>
<evidence type="ECO:0000256" key="8">
    <source>
        <dbReference type="ARBA" id="ARBA00022679"/>
    </source>
</evidence>
<dbReference type="OrthoDB" id="9777642at2"/>
<keyword evidence="7 16" id="KW-0963">Cytoplasm</keyword>
<feature type="domain" description="Phosphoribulokinase/uridine kinase" evidence="18">
    <location>
        <begin position="6"/>
        <end position="191"/>
    </location>
</feature>
<dbReference type="InterPro" id="IPR006083">
    <property type="entry name" value="PRK/URK"/>
</dbReference>
<keyword evidence="9 16" id="KW-0547">Nucleotide-binding</keyword>
<dbReference type="InterPro" id="IPR027417">
    <property type="entry name" value="P-loop_NTPase"/>
</dbReference>
<dbReference type="GO" id="GO:0044211">
    <property type="term" value="P:CTP salvage"/>
    <property type="evidence" value="ECO:0007669"/>
    <property type="project" value="UniProtKB-UniRule"/>
</dbReference>
<comment type="caution">
    <text evidence="19">The sequence shown here is derived from an EMBL/GenBank/DDBJ whole genome shotgun (WGS) entry which is preliminary data.</text>
</comment>
<evidence type="ECO:0000256" key="2">
    <source>
        <dbReference type="ARBA" id="ARBA00004690"/>
    </source>
</evidence>
<keyword evidence="10 16" id="KW-0418">Kinase</keyword>
<evidence type="ECO:0000256" key="14">
    <source>
        <dbReference type="ARBA" id="ARBA00047436"/>
    </source>
</evidence>
<evidence type="ECO:0000313" key="19">
    <source>
        <dbReference type="EMBL" id="PSJ95034.1"/>
    </source>
</evidence>